<sequence length="158" mass="17913">MIVLREMSQEEYPVYCQYFINEYSKDIVQNQAYSIETANELAQKALNRCFPNGLETSEHTLLCIDTEVGGELCLVGYLWHSVNLSDNSTFIYDFFISSEHRGLGLGTLAISALEKQVKPMGIHQIKLRVAFNNERALKLYKEVGFIITGFNMSKSIAS</sequence>
<evidence type="ECO:0000313" key="3">
    <source>
        <dbReference type="Proteomes" id="UP001238540"/>
    </source>
</evidence>
<dbReference type="RefSeq" id="WP_170882871.1">
    <property type="nucleotide sequence ID" value="NZ_JABEYA020000007.1"/>
</dbReference>
<dbReference type="Gene3D" id="3.40.630.30">
    <property type="match status" value="1"/>
</dbReference>
<protein>
    <submittedName>
        <fullName evidence="2">GNAT family N-acetyltransferase</fullName>
    </submittedName>
</protein>
<dbReference type="PROSITE" id="PS51186">
    <property type="entry name" value="GNAT"/>
    <property type="match status" value="1"/>
</dbReference>
<dbReference type="SUPFAM" id="SSF55729">
    <property type="entry name" value="Acyl-CoA N-acyltransferases (Nat)"/>
    <property type="match status" value="1"/>
</dbReference>
<name>A0ABT8BTX1_9VIBR</name>
<organism evidence="2 3">
    <name type="scientific">Vibrio ostreicida</name>
    <dbReference type="NCBI Taxonomy" id="526588"/>
    <lineage>
        <taxon>Bacteria</taxon>
        <taxon>Pseudomonadati</taxon>
        <taxon>Pseudomonadota</taxon>
        <taxon>Gammaproteobacteria</taxon>
        <taxon>Vibrionales</taxon>
        <taxon>Vibrionaceae</taxon>
        <taxon>Vibrio</taxon>
    </lineage>
</organism>
<gene>
    <name evidence="2" type="ORF">QWZ16_08955</name>
</gene>
<dbReference type="CDD" id="cd04301">
    <property type="entry name" value="NAT_SF"/>
    <property type="match status" value="1"/>
</dbReference>
<evidence type="ECO:0000259" key="1">
    <source>
        <dbReference type="PROSITE" id="PS51186"/>
    </source>
</evidence>
<dbReference type="InterPro" id="IPR016181">
    <property type="entry name" value="Acyl_CoA_acyltransferase"/>
</dbReference>
<reference evidence="3" key="1">
    <citation type="journal article" date="2019" name="Int. J. Syst. Evol. Microbiol.">
        <title>The Global Catalogue of Microorganisms (GCM) 10K type strain sequencing project: providing services to taxonomists for standard genome sequencing and annotation.</title>
        <authorList>
            <consortium name="The Broad Institute Genomics Platform"/>
            <consortium name="The Broad Institute Genome Sequencing Center for Infectious Disease"/>
            <person name="Wu L."/>
            <person name="Ma J."/>
        </authorList>
    </citation>
    <scope>NUCLEOTIDE SEQUENCE [LARGE SCALE GENOMIC DNA]</scope>
    <source>
        <strain evidence="3">CECT 7398</strain>
    </source>
</reference>
<dbReference type="InterPro" id="IPR000182">
    <property type="entry name" value="GNAT_dom"/>
</dbReference>
<dbReference type="Pfam" id="PF00583">
    <property type="entry name" value="Acetyltransf_1"/>
    <property type="match status" value="1"/>
</dbReference>
<accession>A0ABT8BTX1</accession>
<comment type="caution">
    <text evidence="2">The sequence shown here is derived from an EMBL/GenBank/DDBJ whole genome shotgun (WGS) entry which is preliminary data.</text>
</comment>
<proteinExistence type="predicted"/>
<dbReference type="EMBL" id="JAUFQC010000001">
    <property type="protein sequence ID" value="MDN3609824.1"/>
    <property type="molecule type" value="Genomic_DNA"/>
</dbReference>
<feature type="domain" description="N-acetyltransferase" evidence="1">
    <location>
        <begin position="2"/>
        <end position="158"/>
    </location>
</feature>
<evidence type="ECO:0000313" key="2">
    <source>
        <dbReference type="EMBL" id="MDN3609824.1"/>
    </source>
</evidence>
<dbReference type="Proteomes" id="UP001238540">
    <property type="component" value="Unassembled WGS sequence"/>
</dbReference>
<keyword evidence="3" id="KW-1185">Reference proteome</keyword>